<evidence type="ECO:0000256" key="3">
    <source>
        <dbReference type="ARBA" id="ARBA00022490"/>
    </source>
</evidence>
<organism evidence="10 11">
    <name type="scientific">Silurus asotus</name>
    <name type="common">Amur catfish</name>
    <name type="synonym">Parasilurus asotus</name>
    <dbReference type="NCBI Taxonomy" id="30991"/>
    <lineage>
        <taxon>Eukaryota</taxon>
        <taxon>Metazoa</taxon>
        <taxon>Chordata</taxon>
        <taxon>Craniata</taxon>
        <taxon>Vertebrata</taxon>
        <taxon>Euteleostomi</taxon>
        <taxon>Actinopterygii</taxon>
        <taxon>Neopterygii</taxon>
        <taxon>Teleostei</taxon>
        <taxon>Ostariophysi</taxon>
        <taxon>Siluriformes</taxon>
        <taxon>Siluridae</taxon>
        <taxon>Silurus</taxon>
    </lineage>
</organism>
<reference evidence="10" key="1">
    <citation type="submission" date="2018-07" db="EMBL/GenBank/DDBJ databases">
        <title>Comparative genomics of catfishes provides insights into carnivory and benthic adaptation.</title>
        <authorList>
            <person name="Zhang Y."/>
            <person name="Wang D."/>
            <person name="Peng Z."/>
            <person name="Zheng S."/>
            <person name="Shao F."/>
            <person name="Tao W."/>
        </authorList>
    </citation>
    <scope>NUCLEOTIDE SEQUENCE</scope>
    <source>
        <strain evidence="10">Chongqing</strain>
    </source>
</reference>
<feature type="domain" description="ENTH" evidence="9">
    <location>
        <begin position="12"/>
        <end position="144"/>
    </location>
</feature>
<dbReference type="Gene3D" id="1.25.40.90">
    <property type="match status" value="1"/>
</dbReference>
<keyword evidence="3" id="KW-0963">Cytoplasm</keyword>
<dbReference type="GO" id="GO:0030125">
    <property type="term" value="C:clathrin vesicle coat"/>
    <property type="evidence" value="ECO:0007669"/>
    <property type="project" value="TreeGrafter"/>
</dbReference>
<accession>A0AAD5FM87</accession>
<dbReference type="PROSITE" id="PS50330">
    <property type="entry name" value="UIM"/>
    <property type="match status" value="1"/>
</dbReference>
<dbReference type="FunFam" id="1.25.40.90:FF:000002">
    <property type="entry name" value="epsin-2 isoform X1"/>
    <property type="match status" value="1"/>
</dbReference>
<keyword evidence="6" id="KW-0446">Lipid-binding</keyword>
<dbReference type="CDD" id="cd16990">
    <property type="entry name" value="ENTH_Epsin"/>
    <property type="match status" value="1"/>
</dbReference>
<dbReference type="SMART" id="SM00273">
    <property type="entry name" value="ENTH"/>
    <property type="match status" value="1"/>
</dbReference>
<name>A0AAD5FM87_SILAS</name>
<dbReference type="InterPro" id="IPR008942">
    <property type="entry name" value="ENTH_VHS"/>
</dbReference>
<gene>
    <name evidence="10" type="ORF">C0J50_19527</name>
</gene>
<dbReference type="Pfam" id="PF01417">
    <property type="entry name" value="ENTH"/>
    <property type="match status" value="1"/>
</dbReference>
<keyword evidence="7" id="KW-0175">Coiled coil</keyword>
<feature type="compositionally biased region" description="Polar residues" evidence="8">
    <location>
        <begin position="614"/>
        <end position="625"/>
    </location>
</feature>
<feature type="region of interest" description="Disordered" evidence="8">
    <location>
        <begin position="429"/>
        <end position="460"/>
    </location>
</feature>
<feature type="coiled-coil region" evidence="7">
    <location>
        <begin position="123"/>
        <end position="157"/>
    </location>
</feature>
<dbReference type="SMART" id="SM00726">
    <property type="entry name" value="UIM"/>
    <property type="match status" value="3"/>
</dbReference>
<feature type="region of interest" description="Disordered" evidence="8">
    <location>
        <begin position="388"/>
        <end position="417"/>
    </location>
</feature>
<dbReference type="GO" id="GO:0005768">
    <property type="term" value="C:endosome"/>
    <property type="evidence" value="ECO:0007669"/>
    <property type="project" value="TreeGrafter"/>
</dbReference>
<proteinExistence type="inferred from homology"/>
<dbReference type="Proteomes" id="UP001205998">
    <property type="component" value="Unassembled WGS sequence"/>
</dbReference>
<protein>
    <submittedName>
        <fullName evidence="10">Epsin-3 isoform X2</fullName>
    </submittedName>
</protein>
<feature type="compositionally biased region" description="Polar residues" evidence="8">
    <location>
        <begin position="405"/>
        <end position="417"/>
    </location>
</feature>
<keyword evidence="4" id="KW-0597">Phosphoprotein</keyword>
<feature type="non-terminal residue" evidence="10">
    <location>
        <position position="1"/>
    </location>
</feature>
<dbReference type="PANTHER" id="PTHR12276:SF112">
    <property type="entry name" value="EPSIN 3A-RELATED"/>
    <property type="match status" value="1"/>
</dbReference>
<keyword evidence="5" id="KW-0677">Repeat</keyword>
<evidence type="ECO:0000256" key="2">
    <source>
        <dbReference type="ARBA" id="ARBA00010130"/>
    </source>
</evidence>
<feature type="compositionally biased region" description="Polar residues" evidence="8">
    <location>
        <begin position="556"/>
        <end position="576"/>
    </location>
</feature>
<evidence type="ECO:0000256" key="6">
    <source>
        <dbReference type="ARBA" id="ARBA00023121"/>
    </source>
</evidence>
<evidence type="ECO:0000256" key="5">
    <source>
        <dbReference type="ARBA" id="ARBA00022737"/>
    </source>
</evidence>
<dbReference type="SUPFAM" id="SSF48464">
    <property type="entry name" value="ENTH/VHS domain"/>
    <property type="match status" value="1"/>
</dbReference>
<dbReference type="InterPro" id="IPR013809">
    <property type="entry name" value="ENTH"/>
</dbReference>
<comment type="similarity">
    <text evidence="2">Belongs to the epsin family.</text>
</comment>
<evidence type="ECO:0000313" key="11">
    <source>
        <dbReference type="Proteomes" id="UP001205998"/>
    </source>
</evidence>
<dbReference type="InterPro" id="IPR003903">
    <property type="entry name" value="UIM_dom"/>
</dbReference>
<keyword evidence="11" id="KW-1185">Reference proteome</keyword>
<dbReference type="GO" id="GO:0005543">
    <property type="term" value="F:phospholipid binding"/>
    <property type="evidence" value="ECO:0007669"/>
    <property type="project" value="TreeGrafter"/>
</dbReference>
<evidence type="ECO:0000256" key="8">
    <source>
        <dbReference type="SAM" id="MobiDB-lite"/>
    </source>
</evidence>
<dbReference type="AlphaFoldDB" id="A0AAD5FM87"/>
<evidence type="ECO:0000313" key="10">
    <source>
        <dbReference type="EMBL" id="KAI5620924.1"/>
    </source>
</evidence>
<dbReference type="PROSITE" id="PS50942">
    <property type="entry name" value="ENTH"/>
    <property type="match status" value="1"/>
</dbReference>
<comment type="caution">
    <text evidence="10">The sequence shown here is derived from an EMBL/GenBank/DDBJ whole genome shotgun (WGS) entry which is preliminary data.</text>
</comment>
<evidence type="ECO:0000256" key="4">
    <source>
        <dbReference type="ARBA" id="ARBA00022553"/>
    </source>
</evidence>
<evidence type="ECO:0000256" key="1">
    <source>
        <dbReference type="ARBA" id="ARBA00004496"/>
    </source>
</evidence>
<comment type="subcellular location">
    <subcellularLocation>
        <location evidence="1">Cytoplasm</location>
    </subcellularLocation>
</comment>
<feature type="region of interest" description="Disordered" evidence="8">
    <location>
        <begin position="556"/>
        <end position="625"/>
    </location>
</feature>
<evidence type="ECO:0000256" key="7">
    <source>
        <dbReference type="SAM" id="Coils"/>
    </source>
</evidence>
<feature type="compositionally biased region" description="Polar residues" evidence="8">
    <location>
        <begin position="583"/>
        <end position="603"/>
    </location>
</feature>
<feature type="compositionally biased region" description="Basic and acidic residues" evidence="8">
    <location>
        <begin position="391"/>
        <end position="400"/>
    </location>
</feature>
<feature type="region of interest" description="Disordered" evidence="8">
    <location>
        <begin position="185"/>
        <end position="218"/>
    </location>
</feature>
<feature type="compositionally biased region" description="Low complexity" evidence="8">
    <location>
        <begin position="190"/>
        <end position="205"/>
    </location>
</feature>
<dbReference type="PANTHER" id="PTHR12276">
    <property type="entry name" value="EPSIN/ENT-RELATED"/>
    <property type="match status" value="1"/>
</dbReference>
<evidence type="ECO:0000259" key="9">
    <source>
        <dbReference type="PROSITE" id="PS50942"/>
    </source>
</evidence>
<dbReference type="GO" id="GO:0006897">
    <property type="term" value="P:endocytosis"/>
    <property type="evidence" value="ECO:0007669"/>
    <property type="project" value="TreeGrafter"/>
</dbReference>
<dbReference type="GO" id="GO:0030276">
    <property type="term" value="F:clathrin binding"/>
    <property type="evidence" value="ECO:0007669"/>
    <property type="project" value="TreeGrafter"/>
</dbReference>
<sequence>MTTSSLRRSMKNIVNNYTEAEIKVREATSNDPWGPPGSLMIEISELTFDVVTFSEIMGIIWKRLNDHGKNWRHVYKALTLLEYLVKTGAERVAQQCKENIHAIQTLRDFQYIDRDGMDQGVNVREKAKHLVALLQDNEKLKQERAQARVTRERMAHTSRAMVYSSMPPPYPGSRTSQPSTGAMYRDTYGRSRGSPSSVSMSTSPTHLAPELEKARPQTTGEEELQLQLALAMSREESEKPLPVVPLDMDEETQLQIALSLSKEEHQQEERSRQGDESLLQKALEESKREMEAKTGGEWPIKIISCLKVLLSLPWQSAMLDLLEIFAPASEAPPSANPWEASGAGGQTQAVGSLIVDPWDSLGIVGYVFNTLYALFLIEHFCPGPPSIHSQPWDHRSRPPDPWDAPQTTPSPVPSNQTWLSAAAPATGIDPFSPLASDKKGSAVPIKGSLPRHGSPTDRDFFDDAMDGGQVNVNGRGEGSPELYDLSRLGECLAEPVPPTCSAPEAFLGPVAASLVNLDSLIPPNPTPKNLNPFLTGLSEPSVTNPFQSEPTRLTLNQMRPGSASPDPSSLQNSTSLPLPVGSQPLSLPSSFTQPLEGQPNMSQPLPPTSSTSTHGQPDQSQNPFL</sequence>
<dbReference type="GO" id="GO:0005886">
    <property type="term" value="C:plasma membrane"/>
    <property type="evidence" value="ECO:0007669"/>
    <property type="project" value="TreeGrafter"/>
</dbReference>
<dbReference type="EMBL" id="MU551639">
    <property type="protein sequence ID" value="KAI5620924.1"/>
    <property type="molecule type" value="Genomic_DNA"/>
</dbReference>